<feature type="transmembrane region" description="Helical" evidence="7">
    <location>
        <begin position="305"/>
        <end position="327"/>
    </location>
</feature>
<feature type="transmembrane region" description="Helical" evidence="7">
    <location>
        <begin position="362"/>
        <end position="380"/>
    </location>
</feature>
<keyword evidence="10" id="KW-1185">Reference proteome</keyword>
<dbReference type="Proteomes" id="UP000645007">
    <property type="component" value="Unassembled WGS sequence"/>
</dbReference>
<feature type="transmembrane region" description="Helical" evidence="7">
    <location>
        <begin position="441"/>
        <end position="460"/>
    </location>
</feature>
<evidence type="ECO:0000256" key="7">
    <source>
        <dbReference type="SAM" id="Phobius"/>
    </source>
</evidence>
<dbReference type="EMBL" id="JABUXR010000001">
    <property type="protein sequence ID" value="MBD8084725.1"/>
    <property type="molecule type" value="Genomic_DNA"/>
</dbReference>
<keyword evidence="5 7" id="KW-1133">Transmembrane helix</keyword>
<evidence type="ECO:0000256" key="4">
    <source>
        <dbReference type="ARBA" id="ARBA00022692"/>
    </source>
</evidence>
<feature type="transmembrane region" description="Helical" evidence="7">
    <location>
        <begin position="339"/>
        <end position="356"/>
    </location>
</feature>
<feature type="transmembrane region" description="Helical" evidence="7">
    <location>
        <begin position="53"/>
        <end position="73"/>
    </location>
</feature>
<feature type="transmembrane region" description="Helical" evidence="7">
    <location>
        <begin position="142"/>
        <end position="167"/>
    </location>
</feature>
<keyword evidence="2" id="KW-0813">Transport</keyword>
<dbReference type="InterPro" id="IPR004638">
    <property type="entry name" value="EmrB-like"/>
</dbReference>
<dbReference type="PRINTS" id="PR01036">
    <property type="entry name" value="TCRTETB"/>
</dbReference>
<keyword evidence="3" id="KW-1003">Cell membrane</keyword>
<keyword evidence="4 7" id="KW-0812">Transmembrane</keyword>
<evidence type="ECO:0000256" key="5">
    <source>
        <dbReference type="ARBA" id="ARBA00022989"/>
    </source>
</evidence>
<comment type="subcellular location">
    <subcellularLocation>
        <location evidence="1">Cell membrane</location>
        <topology evidence="1">Multi-pass membrane protein</topology>
    </subcellularLocation>
</comment>
<feature type="transmembrane region" description="Helical" evidence="7">
    <location>
        <begin position="205"/>
        <end position="225"/>
    </location>
</feature>
<gene>
    <name evidence="9" type="ORF">HUK45_00305</name>
</gene>
<proteinExistence type="predicted"/>
<feature type="transmembrane region" description="Helical" evidence="7">
    <location>
        <begin position="271"/>
        <end position="293"/>
    </location>
</feature>
<reference evidence="9 10" key="1">
    <citation type="submission" date="2020-06" db="EMBL/GenBank/DDBJ databases">
        <title>Limosilactobacillus sp. nov.</title>
        <authorList>
            <person name="Ksiezarek M."/>
            <person name="Goncalves Ribeiro T."/>
            <person name="Rocha J."/>
            <person name="Grosso F."/>
            <person name="Peixe L."/>
        </authorList>
    </citation>
    <scope>NUCLEOTIDE SEQUENCE [LARGE SCALE GENOMIC DNA]</scope>
    <source>
        <strain evidence="10">c9Ua_26_M</strain>
    </source>
</reference>
<evidence type="ECO:0000256" key="3">
    <source>
        <dbReference type="ARBA" id="ARBA00022475"/>
    </source>
</evidence>
<feature type="domain" description="Major facilitator superfamily (MFS) profile" evidence="8">
    <location>
        <begin position="19"/>
        <end position="467"/>
    </location>
</feature>
<feature type="transmembrane region" description="Helical" evidence="7">
    <location>
        <begin position="231"/>
        <end position="251"/>
    </location>
</feature>
<evidence type="ECO:0000313" key="10">
    <source>
        <dbReference type="Proteomes" id="UP000645007"/>
    </source>
</evidence>
<dbReference type="Gene3D" id="1.20.1720.10">
    <property type="entry name" value="Multidrug resistance protein D"/>
    <property type="match status" value="1"/>
</dbReference>
<dbReference type="Gene3D" id="1.20.1250.20">
    <property type="entry name" value="MFS general substrate transporter like domains"/>
    <property type="match status" value="1"/>
</dbReference>
<organism evidence="9 10">
    <name type="scientific">Limosilactobacillus urinaemulieris</name>
    <dbReference type="NCBI Taxonomy" id="2742600"/>
    <lineage>
        <taxon>Bacteria</taxon>
        <taxon>Bacillati</taxon>
        <taxon>Bacillota</taxon>
        <taxon>Bacilli</taxon>
        <taxon>Lactobacillales</taxon>
        <taxon>Lactobacillaceae</taxon>
        <taxon>Limosilactobacillus</taxon>
    </lineage>
</organism>
<dbReference type="PANTHER" id="PTHR42718">
    <property type="entry name" value="MAJOR FACILITATOR SUPERFAMILY MULTIDRUG TRANSPORTER MFSC"/>
    <property type="match status" value="1"/>
</dbReference>
<dbReference type="InterPro" id="IPR011701">
    <property type="entry name" value="MFS"/>
</dbReference>
<evidence type="ECO:0000256" key="6">
    <source>
        <dbReference type="ARBA" id="ARBA00023136"/>
    </source>
</evidence>
<evidence type="ECO:0000259" key="8">
    <source>
        <dbReference type="PROSITE" id="PS50850"/>
    </source>
</evidence>
<evidence type="ECO:0000256" key="1">
    <source>
        <dbReference type="ARBA" id="ARBA00004651"/>
    </source>
</evidence>
<dbReference type="CDD" id="cd17503">
    <property type="entry name" value="MFS_LmrB_MDR_like"/>
    <property type="match status" value="1"/>
</dbReference>
<dbReference type="PROSITE" id="PS50850">
    <property type="entry name" value="MFS"/>
    <property type="match status" value="1"/>
</dbReference>
<dbReference type="RefSeq" id="WP_191910575.1">
    <property type="nucleotide sequence ID" value="NZ_JABUXR010000001.1"/>
</dbReference>
<dbReference type="InterPro" id="IPR020846">
    <property type="entry name" value="MFS_dom"/>
</dbReference>
<evidence type="ECO:0000256" key="2">
    <source>
        <dbReference type="ARBA" id="ARBA00022448"/>
    </source>
</evidence>
<feature type="transmembrane region" description="Helical" evidence="7">
    <location>
        <begin position="85"/>
        <end position="106"/>
    </location>
</feature>
<name>A0ABR8ZHF5_9LACO</name>
<dbReference type="InterPro" id="IPR036259">
    <property type="entry name" value="MFS_trans_sf"/>
</dbReference>
<comment type="caution">
    <text evidence="9">The sequence shown here is derived from an EMBL/GenBank/DDBJ whole genome shotgun (WGS) entry which is preliminary data.</text>
</comment>
<protein>
    <submittedName>
        <fullName evidence="9">Multidrug efflux MFS transporter</fullName>
    </submittedName>
</protein>
<dbReference type="NCBIfam" id="TIGR00711">
    <property type="entry name" value="efflux_EmrB"/>
    <property type="match status" value="1"/>
</dbReference>
<dbReference type="SUPFAM" id="SSF103473">
    <property type="entry name" value="MFS general substrate transporter"/>
    <property type="match status" value="1"/>
</dbReference>
<feature type="transmembrane region" description="Helical" evidence="7">
    <location>
        <begin position="118"/>
        <end position="135"/>
    </location>
</feature>
<evidence type="ECO:0000313" key="9">
    <source>
        <dbReference type="EMBL" id="MBD8084725.1"/>
    </source>
</evidence>
<sequence>MDNTQNSTARKQLAHPKLAMVAMLLGAFVGMLSETSLNIALPKLMLSLRVNMATIQWLVTGYMLVIGIILPLSSLISKWFTTRQIIIFGLLSFIIGAVISACASSFPGVLIGRMVQGIGTGLILPLMFAVAMQIFPPQKLGAVLGICALVIMFAPAIGPTLTGLILAKLSWRWIFWLFIPFLVLALIFAITSLDNVNNVSKPHVDWLSIIESAVGFSGLVISASLSSRDGWLSVPVLSALVVGVIVLGFYIHRQLHLTEPILNLRLFKIPAFRTGALLVMLDFGIILSAMYLLPNYLQNGLLIPVALTGMIMLPGGVINTITSALAGRLYDNIGARKPVMIGLVIALIGTIMFACTSNHSSVGYIIMAHVILMIGCPLAMSPAQTSSLNSLNGLESADGSTILNTLQQIVGALATALATSFLELGQKNVTGTAALKFTNGFHYGIYFTLVLVVIALILSFRLQDRAKKTQDIN</sequence>
<dbReference type="Pfam" id="PF07690">
    <property type="entry name" value="MFS_1"/>
    <property type="match status" value="1"/>
</dbReference>
<keyword evidence="6 7" id="KW-0472">Membrane</keyword>
<dbReference type="PANTHER" id="PTHR42718:SF43">
    <property type="entry name" value="LINCOMYCIN RESISTANCE PROTEIN LMRB"/>
    <property type="match status" value="1"/>
</dbReference>
<feature type="transmembrane region" description="Helical" evidence="7">
    <location>
        <begin position="21"/>
        <end position="41"/>
    </location>
</feature>
<accession>A0ABR8ZHF5</accession>
<feature type="transmembrane region" description="Helical" evidence="7">
    <location>
        <begin position="173"/>
        <end position="193"/>
    </location>
</feature>